<sequence length="425" mass="43649">MSERGGKDGKNGRPGAGTPFRHRNFSWYFTGQLLSNTGVWFQNLALQLVVLGATGSAQALSGITIAQFLPIFLLGLPAGRLMEHVAPRTVLLVTSLASAVATAGLVFVIDEDPELSVLYGIVGALGTIQAFERVAAQTIIFELVGPDGLSRAASISTIALAAARSVGPALAGLAFQGLGAGPCILINASAYLLVFLSRCRIRPSALHARSGQGHDDGPPGTDDRPGARSSGPGDPMESAQTAFRRSRDVNTLLVVNVVVSLLAMNFGLVLTSTVNLPYDGDAAAVGAVHTLNAVGAVAGGVFAARRARVSVRSLVLATAVFGAALAVNAAAPTLTLFLVAAPALGIGLGYYQGIVNAAAQESVPPRFIGRMMSWVTLGSYGMVPFGALAMGWVIDASSGRVALGVSAVSVLACAVLVRLRSRPRP</sequence>
<dbReference type="InterPro" id="IPR020846">
    <property type="entry name" value="MFS_dom"/>
</dbReference>
<evidence type="ECO:0000313" key="11">
    <source>
        <dbReference type="Proteomes" id="UP000218620"/>
    </source>
</evidence>
<protein>
    <submittedName>
        <fullName evidence="10">MFS transporter</fullName>
    </submittedName>
</protein>
<gene>
    <name evidence="10" type="ORF">CIK65_04805</name>
</gene>
<dbReference type="RefSeq" id="WP_096177650.1">
    <property type="nucleotide sequence ID" value="NZ_NRGQ01000005.1"/>
</dbReference>
<keyword evidence="4 8" id="KW-0812">Transmembrane</keyword>
<evidence type="ECO:0000256" key="4">
    <source>
        <dbReference type="ARBA" id="ARBA00022692"/>
    </source>
</evidence>
<reference evidence="10 11" key="1">
    <citation type="journal article" date="2017" name="Elife">
        <title>Extensive horizontal gene transfer in cheese-associated bacteria.</title>
        <authorList>
            <person name="Bonham K.S."/>
            <person name="Wolfe B.E."/>
            <person name="Dutton R.J."/>
        </authorList>
    </citation>
    <scope>NUCLEOTIDE SEQUENCE [LARGE SCALE GENOMIC DNA]</scope>
    <source>
        <strain evidence="10 11">962_8</strain>
    </source>
</reference>
<comment type="caution">
    <text evidence="10">The sequence shown here is derived from an EMBL/GenBank/DDBJ whole genome shotgun (WGS) entry which is preliminary data.</text>
</comment>
<dbReference type="GO" id="GO:0005886">
    <property type="term" value="C:plasma membrane"/>
    <property type="evidence" value="ECO:0007669"/>
    <property type="project" value="UniProtKB-SubCell"/>
</dbReference>
<feature type="transmembrane region" description="Helical" evidence="8">
    <location>
        <begin position="400"/>
        <end position="419"/>
    </location>
</feature>
<dbReference type="Proteomes" id="UP000218620">
    <property type="component" value="Unassembled WGS sequence"/>
</dbReference>
<evidence type="ECO:0000256" key="6">
    <source>
        <dbReference type="ARBA" id="ARBA00023136"/>
    </source>
</evidence>
<feature type="transmembrane region" description="Helical" evidence="8">
    <location>
        <begin position="337"/>
        <end position="359"/>
    </location>
</feature>
<evidence type="ECO:0000256" key="1">
    <source>
        <dbReference type="ARBA" id="ARBA00004651"/>
    </source>
</evidence>
<proteinExistence type="predicted"/>
<evidence type="ECO:0000256" key="2">
    <source>
        <dbReference type="ARBA" id="ARBA00022448"/>
    </source>
</evidence>
<feature type="region of interest" description="Disordered" evidence="7">
    <location>
        <begin position="207"/>
        <end position="239"/>
    </location>
</feature>
<dbReference type="CDD" id="cd06173">
    <property type="entry name" value="MFS_MefA_like"/>
    <property type="match status" value="1"/>
</dbReference>
<feature type="transmembrane region" description="Helical" evidence="8">
    <location>
        <begin position="371"/>
        <end position="394"/>
    </location>
</feature>
<dbReference type="GO" id="GO:0022857">
    <property type="term" value="F:transmembrane transporter activity"/>
    <property type="evidence" value="ECO:0007669"/>
    <property type="project" value="InterPro"/>
</dbReference>
<feature type="transmembrane region" description="Helical" evidence="8">
    <location>
        <begin position="173"/>
        <end position="196"/>
    </location>
</feature>
<evidence type="ECO:0000256" key="8">
    <source>
        <dbReference type="SAM" id="Phobius"/>
    </source>
</evidence>
<evidence type="ECO:0000256" key="3">
    <source>
        <dbReference type="ARBA" id="ARBA00022475"/>
    </source>
</evidence>
<name>A0A2A3YXA7_BREAU</name>
<keyword evidence="2" id="KW-0813">Transport</keyword>
<evidence type="ECO:0000256" key="5">
    <source>
        <dbReference type="ARBA" id="ARBA00022989"/>
    </source>
</evidence>
<feature type="compositionally biased region" description="Basic and acidic residues" evidence="7">
    <location>
        <begin position="212"/>
        <end position="226"/>
    </location>
</feature>
<organism evidence="10 11">
    <name type="scientific">Brevibacterium aurantiacum</name>
    <dbReference type="NCBI Taxonomy" id="273384"/>
    <lineage>
        <taxon>Bacteria</taxon>
        <taxon>Bacillati</taxon>
        <taxon>Actinomycetota</taxon>
        <taxon>Actinomycetes</taxon>
        <taxon>Micrococcales</taxon>
        <taxon>Brevibacteriaceae</taxon>
        <taxon>Brevibacterium</taxon>
    </lineage>
</organism>
<feature type="transmembrane region" description="Helical" evidence="8">
    <location>
        <begin position="252"/>
        <end position="270"/>
    </location>
</feature>
<dbReference type="Pfam" id="PF07690">
    <property type="entry name" value="MFS_1"/>
    <property type="match status" value="1"/>
</dbReference>
<feature type="transmembrane region" description="Helical" evidence="8">
    <location>
        <begin position="282"/>
        <end position="302"/>
    </location>
</feature>
<dbReference type="PANTHER" id="PTHR23513:SF11">
    <property type="entry name" value="STAPHYLOFERRIN A TRANSPORTER"/>
    <property type="match status" value="1"/>
</dbReference>
<dbReference type="Gene3D" id="1.20.1250.20">
    <property type="entry name" value="MFS general substrate transporter like domains"/>
    <property type="match status" value="1"/>
</dbReference>
<dbReference type="PANTHER" id="PTHR23513">
    <property type="entry name" value="INTEGRAL MEMBRANE EFFLUX PROTEIN-RELATED"/>
    <property type="match status" value="1"/>
</dbReference>
<dbReference type="InterPro" id="IPR011701">
    <property type="entry name" value="MFS"/>
</dbReference>
<dbReference type="SUPFAM" id="SSF103473">
    <property type="entry name" value="MFS general substrate transporter"/>
    <property type="match status" value="1"/>
</dbReference>
<feature type="transmembrane region" description="Helical" evidence="8">
    <location>
        <begin position="314"/>
        <end position="331"/>
    </location>
</feature>
<comment type="subcellular location">
    <subcellularLocation>
        <location evidence="1">Cell membrane</location>
        <topology evidence="1">Multi-pass membrane protein</topology>
    </subcellularLocation>
</comment>
<dbReference type="InterPro" id="IPR036259">
    <property type="entry name" value="MFS_trans_sf"/>
</dbReference>
<evidence type="ECO:0000259" key="9">
    <source>
        <dbReference type="PROSITE" id="PS50850"/>
    </source>
</evidence>
<accession>A0A2A3YXA7</accession>
<dbReference type="InterPro" id="IPR010290">
    <property type="entry name" value="TM_effector"/>
</dbReference>
<dbReference type="Pfam" id="PF05977">
    <property type="entry name" value="MFS_3"/>
    <property type="match status" value="1"/>
</dbReference>
<dbReference type="EMBL" id="NRGQ01000005">
    <property type="protein sequence ID" value="PCC43913.1"/>
    <property type="molecule type" value="Genomic_DNA"/>
</dbReference>
<dbReference type="PROSITE" id="PS50850">
    <property type="entry name" value="MFS"/>
    <property type="match status" value="1"/>
</dbReference>
<evidence type="ECO:0000313" key="10">
    <source>
        <dbReference type="EMBL" id="PCC43913.1"/>
    </source>
</evidence>
<dbReference type="AlphaFoldDB" id="A0A2A3YXA7"/>
<keyword evidence="5 8" id="KW-1133">Transmembrane helix</keyword>
<feature type="transmembrane region" description="Helical" evidence="8">
    <location>
        <begin position="59"/>
        <end position="78"/>
    </location>
</feature>
<feature type="domain" description="Major facilitator superfamily (MFS) profile" evidence="9">
    <location>
        <begin position="234"/>
        <end position="425"/>
    </location>
</feature>
<keyword evidence="3" id="KW-1003">Cell membrane</keyword>
<evidence type="ECO:0000256" key="7">
    <source>
        <dbReference type="SAM" id="MobiDB-lite"/>
    </source>
</evidence>
<feature type="transmembrane region" description="Helical" evidence="8">
    <location>
        <begin position="90"/>
        <end position="109"/>
    </location>
</feature>
<keyword evidence="6 8" id="KW-0472">Membrane</keyword>